<protein>
    <submittedName>
        <fullName evidence="1">Uncharacterized protein</fullName>
    </submittedName>
</protein>
<proteinExistence type="predicted"/>
<evidence type="ECO:0000313" key="1">
    <source>
        <dbReference type="EMBL" id="KAJ7540253.1"/>
    </source>
</evidence>
<reference evidence="2" key="1">
    <citation type="journal article" date="2024" name="Proc. Natl. Acad. Sci. U.S.A.">
        <title>Extraordinary preservation of gene collinearity over three hundred million years revealed in homosporous lycophytes.</title>
        <authorList>
            <person name="Li C."/>
            <person name="Wickell D."/>
            <person name="Kuo L.Y."/>
            <person name="Chen X."/>
            <person name="Nie B."/>
            <person name="Liao X."/>
            <person name="Peng D."/>
            <person name="Ji J."/>
            <person name="Jenkins J."/>
            <person name="Williams M."/>
            <person name="Shu S."/>
            <person name="Plott C."/>
            <person name="Barry K."/>
            <person name="Rajasekar S."/>
            <person name="Grimwood J."/>
            <person name="Han X."/>
            <person name="Sun S."/>
            <person name="Hou Z."/>
            <person name="He W."/>
            <person name="Dai G."/>
            <person name="Sun C."/>
            <person name="Schmutz J."/>
            <person name="Leebens-Mack J.H."/>
            <person name="Li F.W."/>
            <person name="Wang L."/>
        </authorList>
    </citation>
    <scope>NUCLEOTIDE SEQUENCE [LARGE SCALE GENOMIC DNA]</scope>
    <source>
        <strain evidence="2">cv. PW_Plant_1</strain>
    </source>
</reference>
<comment type="caution">
    <text evidence="1">The sequence shown here is derived from an EMBL/GenBank/DDBJ whole genome shotgun (WGS) entry which is preliminary data.</text>
</comment>
<name>A0ACC2CE12_DIPCM</name>
<dbReference type="Proteomes" id="UP001162992">
    <property type="component" value="Chromosome 10"/>
</dbReference>
<evidence type="ECO:0000313" key="2">
    <source>
        <dbReference type="Proteomes" id="UP001162992"/>
    </source>
</evidence>
<organism evidence="1 2">
    <name type="scientific">Diphasiastrum complanatum</name>
    <name type="common">Issler's clubmoss</name>
    <name type="synonym">Lycopodium complanatum</name>
    <dbReference type="NCBI Taxonomy" id="34168"/>
    <lineage>
        <taxon>Eukaryota</taxon>
        <taxon>Viridiplantae</taxon>
        <taxon>Streptophyta</taxon>
        <taxon>Embryophyta</taxon>
        <taxon>Tracheophyta</taxon>
        <taxon>Lycopodiopsida</taxon>
        <taxon>Lycopodiales</taxon>
        <taxon>Lycopodiaceae</taxon>
        <taxon>Lycopodioideae</taxon>
        <taxon>Diphasiastrum</taxon>
    </lineage>
</organism>
<sequence>MAMAMATATSISCNFAISTCVRTAAAAADEGFINLCHKVRRVCNVMEIMDGQAGGADTGDSNNKNVQIYPLRSNVVSPFLREMYEKEAKRNWDLFYKRNANRFFRDRHYLEKEWRRYFLGSVTDSSHETKTVLEVGCGAGNTIFPLFADFPHLFIHACDFSPRAVNLVKSHKDYNESYFHVFVCDVTSDVLTQEVAPSSVDVVTLVFVLSAIAPEKMLHVLHNVKKVLKPGGHVLVRDYAVGDLAQERLDGKDQKIGENFYVRGDGTRAFYFSEESLGNLFLAAGFTLEDIRIHCRNVENRSRRITMHRRWIQGAFCLSSLQSSPSLDTSTSECFSYAVQTEVPPHSSLTNVLERKSKKQSVPTVKVAALEIDLTEGVAAQMFGDPVTFEITSIQIDNHIIHAKILPKELQHTFKSTGFILWESAYALAHLLNSSPCLSAGKTVLELGCGSVALCTLVTSLVAKRVVATDGDLGTLELLYENLKRNSQNFPVEKIMCCQLCWGDQEAIDALKGSNREGFQLVIGTDVTYVAEALPLLFETCRAVLAEPSSGMLEPLVLLCHVIRNVSENEIICMAEKYGFHLYSAWCPQTKEHSFQVNGSHVNVSLSEESMSNRLAFSGALRFMCFGLSQHKLRKREN</sequence>
<dbReference type="EMBL" id="CM055101">
    <property type="protein sequence ID" value="KAJ7540253.1"/>
    <property type="molecule type" value="Genomic_DNA"/>
</dbReference>
<keyword evidence="2" id="KW-1185">Reference proteome</keyword>
<gene>
    <name evidence="1" type="ORF">O6H91_10G006600</name>
</gene>
<accession>A0ACC2CE12</accession>